<name>A0A8B7XXT7_ACAPL</name>
<dbReference type="KEGG" id="aplc:110976128"/>
<gene>
    <name evidence="8" type="primary">LOC110976128</name>
</gene>
<feature type="compositionally biased region" description="Polar residues" evidence="3">
    <location>
        <begin position="125"/>
        <end position="148"/>
    </location>
</feature>
<feature type="domain" description="EMI" evidence="6">
    <location>
        <begin position="39"/>
        <end position="116"/>
    </location>
</feature>
<evidence type="ECO:0000259" key="6">
    <source>
        <dbReference type="PROSITE" id="PS51041"/>
    </source>
</evidence>
<dbReference type="Pfam" id="PF07546">
    <property type="entry name" value="EMI"/>
    <property type="match status" value="1"/>
</dbReference>
<dbReference type="AlphaFoldDB" id="A0A8B7XXT7"/>
<evidence type="ECO:0000256" key="1">
    <source>
        <dbReference type="ARBA" id="ARBA00022729"/>
    </source>
</evidence>
<dbReference type="GeneID" id="110976128"/>
<organism evidence="7 8">
    <name type="scientific">Acanthaster planci</name>
    <name type="common">Crown-of-thorns starfish</name>
    <dbReference type="NCBI Taxonomy" id="133434"/>
    <lineage>
        <taxon>Eukaryota</taxon>
        <taxon>Metazoa</taxon>
        <taxon>Echinodermata</taxon>
        <taxon>Eleutherozoa</taxon>
        <taxon>Asterozoa</taxon>
        <taxon>Asteroidea</taxon>
        <taxon>Valvatacea</taxon>
        <taxon>Valvatida</taxon>
        <taxon>Acanthasteridae</taxon>
        <taxon>Acanthaster</taxon>
    </lineage>
</organism>
<feature type="chain" id="PRO_5034496585" evidence="5">
    <location>
        <begin position="35"/>
        <end position="672"/>
    </location>
</feature>
<feature type="compositionally biased region" description="Polar residues" evidence="3">
    <location>
        <begin position="156"/>
        <end position="173"/>
    </location>
</feature>
<proteinExistence type="predicted"/>
<keyword evidence="4" id="KW-0812">Transmembrane</keyword>
<evidence type="ECO:0000256" key="3">
    <source>
        <dbReference type="SAM" id="MobiDB-lite"/>
    </source>
</evidence>
<feature type="transmembrane region" description="Helical" evidence="4">
    <location>
        <begin position="201"/>
        <end position="226"/>
    </location>
</feature>
<dbReference type="OMA" id="YDIAFIN"/>
<dbReference type="Proteomes" id="UP000694845">
    <property type="component" value="Unplaced"/>
</dbReference>
<reference evidence="8" key="1">
    <citation type="submission" date="2025-08" db="UniProtKB">
        <authorList>
            <consortium name="RefSeq"/>
        </authorList>
    </citation>
    <scope>IDENTIFICATION</scope>
</reference>
<keyword evidence="7" id="KW-1185">Reference proteome</keyword>
<keyword evidence="4" id="KW-1133">Transmembrane helix</keyword>
<protein>
    <submittedName>
        <fullName evidence="8">Uncharacterized protein LOC110976128</fullName>
    </submittedName>
</protein>
<dbReference type="PROSITE" id="PS51041">
    <property type="entry name" value="EMI"/>
    <property type="match status" value="1"/>
</dbReference>
<dbReference type="InterPro" id="IPR011489">
    <property type="entry name" value="EMI_domain"/>
</dbReference>
<evidence type="ECO:0000256" key="5">
    <source>
        <dbReference type="SAM" id="SignalP"/>
    </source>
</evidence>
<sequence length="672" mass="72606">MEWPGLHGIARHCACFGKIFFVITVLNCVILSTAQTDGNIGLCSSVERATVTYQETYQVSRSHKSYSKCGIWGLSRCTRYRVVYSTQTRVAYRDSYNIVFTCCNGWVMQSDGSCLQNTSEEITTQSQLTDALTPSKVDGTTPTLSNDTAVFVPKGSPSSPSFVSGTVSGSPPGNISKVDGPRTLGKGGESPQGSPTDGEHIGMIGGLVGVAVAFVVLVSLVVVFVTKRKRQARDRRRKSDPAVVFQLLNANSPGRAPTPDIYTEIPDREGHTNAAGDQANSTRTKDVSFDDYDIAFINTKQPSGLSNTYQDLKEATSCGDAPSEASDGSPKMKKVGIEIRLGPNGAVFSKTCDAEKSKEVVSPYQNVPGLDTVVKAPEVFDTMGGNIPTDPDDEAYNMIIIGPTTEQGPYDKLDRQRGVSHLTRDDQLDTPIPAAPGYSTLGPESHLGYDKLERHEAHGVDSERKTGIVGLNTYDELGAQGRSTDYDKLARRCSIEHGLNDSGNRNGTLNGIPNGNLGTNQYDAIEMKKPADGEIYENLPKKNVPEGLTLKMPASGLENHEQALNTDHNLSAFSPPVVRPVYDVLPGTPRMPSAQVYDILPKSPEQKVATPVYDTPPAVQKMMQRASVEEPTSPLVGLRPVYDTPPVRYGNTCPLQFEETCPLYENTPTGGN</sequence>
<evidence type="ECO:0000313" key="8">
    <source>
        <dbReference type="RefSeq" id="XP_022084855.1"/>
    </source>
</evidence>
<evidence type="ECO:0000256" key="2">
    <source>
        <dbReference type="ARBA" id="ARBA00023157"/>
    </source>
</evidence>
<keyword evidence="1 5" id="KW-0732">Signal</keyword>
<dbReference type="RefSeq" id="XP_022084855.1">
    <property type="nucleotide sequence ID" value="XM_022229163.1"/>
</dbReference>
<keyword evidence="2" id="KW-1015">Disulfide bond</keyword>
<evidence type="ECO:0000313" key="7">
    <source>
        <dbReference type="Proteomes" id="UP000694845"/>
    </source>
</evidence>
<feature type="region of interest" description="Disordered" evidence="3">
    <location>
        <begin position="125"/>
        <end position="198"/>
    </location>
</feature>
<dbReference type="OrthoDB" id="10553706at2759"/>
<evidence type="ECO:0000256" key="4">
    <source>
        <dbReference type="SAM" id="Phobius"/>
    </source>
</evidence>
<feature type="signal peptide" evidence="5">
    <location>
        <begin position="1"/>
        <end position="34"/>
    </location>
</feature>
<accession>A0A8B7XXT7</accession>
<keyword evidence="4" id="KW-0472">Membrane</keyword>